<evidence type="ECO:0000256" key="2">
    <source>
        <dbReference type="ARBA" id="ARBA00022840"/>
    </source>
</evidence>
<comment type="caution">
    <text evidence="6">The sequence shown here is derived from an EMBL/GenBank/DDBJ whole genome shotgun (WGS) entry which is preliminary data.</text>
</comment>
<dbReference type="EMBL" id="JAHKNI010000004">
    <property type="protein sequence ID" value="MBU3062923.1"/>
    <property type="molecule type" value="Genomic_DNA"/>
</dbReference>
<evidence type="ECO:0000313" key="7">
    <source>
        <dbReference type="Proteomes" id="UP000733379"/>
    </source>
</evidence>
<evidence type="ECO:0000256" key="3">
    <source>
        <dbReference type="ARBA" id="ARBA00023186"/>
    </source>
</evidence>
<protein>
    <submittedName>
        <fullName evidence="6">Hsp70 family protein</fullName>
    </submittedName>
</protein>
<organism evidence="6 7">
    <name type="scientific">Nocardia albiluteola</name>
    <dbReference type="NCBI Taxonomy" id="2842303"/>
    <lineage>
        <taxon>Bacteria</taxon>
        <taxon>Bacillati</taxon>
        <taxon>Actinomycetota</taxon>
        <taxon>Actinomycetes</taxon>
        <taxon>Mycobacteriales</taxon>
        <taxon>Nocardiaceae</taxon>
        <taxon>Nocardia</taxon>
    </lineage>
</organism>
<feature type="compositionally biased region" description="Polar residues" evidence="5">
    <location>
        <begin position="539"/>
        <end position="553"/>
    </location>
</feature>
<feature type="compositionally biased region" description="Gly residues" evidence="5">
    <location>
        <begin position="642"/>
        <end position="666"/>
    </location>
</feature>
<proteinExistence type="inferred from homology"/>
<dbReference type="InterPro" id="IPR043129">
    <property type="entry name" value="ATPase_NBD"/>
</dbReference>
<dbReference type="SUPFAM" id="SSF53067">
    <property type="entry name" value="Actin-like ATPase domain"/>
    <property type="match status" value="1"/>
</dbReference>
<comment type="similarity">
    <text evidence="4">Belongs to the heat shock protein 70 family.</text>
</comment>
<dbReference type="Proteomes" id="UP000733379">
    <property type="component" value="Unassembled WGS sequence"/>
</dbReference>
<dbReference type="Gene3D" id="3.30.420.40">
    <property type="match status" value="1"/>
</dbReference>
<keyword evidence="3" id="KW-0143">Chaperone</keyword>
<feature type="compositionally biased region" description="Low complexity" evidence="5">
    <location>
        <begin position="554"/>
        <end position="587"/>
    </location>
</feature>
<accession>A0ABS6B106</accession>
<gene>
    <name evidence="6" type="ORF">KO481_15490</name>
</gene>
<dbReference type="PANTHER" id="PTHR19375">
    <property type="entry name" value="HEAT SHOCK PROTEIN 70KDA"/>
    <property type="match status" value="1"/>
</dbReference>
<reference evidence="6 7" key="1">
    <citation type="submission" date="2021-06" db="EMBL/GenBank/DDBJ databases">
        <title>Actinomycetes sequencing.</title>
        <authorList>
            <person name="Shan Q."/>
        </authorList>
    </citation>
    <scope>NUCLEOTIDE SEQUENCE [LARGE SCALE GENOMIC DNA]</scope>
    <source>
        <strain evidence="6 7">NEAU-G5</strain>
    </source>
</reference>
<sequence length="666" mass="65746">MRVRRTAITFDSAGGARVGGMPRFAPVVTDFADLTREVEPMVLSGRNWTSADLVAAVASCLVSAAEPEGEPVITYPACYPEQKVAALRHALDWSSVSESLLMPEPVAAVEWLDAEYGVSENGVTLVYDLGGTSLDIAVVRTEADREERGVLGKAVRSHDYGGRPLGAILARYARALSPGAPCPVSKVVPASDTSRLRTWNVRNSLRLVRRCVHAAGLTMRDIDRVLLIGGAARPVEVAQVLDELGRPMVMSPDPAHTVALGAALASARLMDTGSNLGRYARGAAVLSSAAVVSAVAMSAATMLGGGPIGSDGPALEFAPALAGPAGNADLRLSQGANAEPAALSAGVDTVTTPAPRWGSYSPVAQEVSVSPAVVGAGRTTSVDPSGTHCGPNDRLIPPTYADPAQFTNPLPFWTPPAAQAFPAPGFQTPEISLPPIAPSAGPAVAQQFSAPGVNPMTGFGKSIPSMPGRSIPDHVIPPDPAVPNPAASSPVIPNPVASNPVIPNPPAPTQSDPPSPALNSPPAATVPGIPAADTGNPPAGTNSTGPVSNSQSTLGAGLHAPGAASSHAGPGSNSDGAATSNGSASAGVHSGATTGARLGASSSGPGGTNSGGASPGGTGAGTSAAGTGGGHFGGTAARGSNSAGGGGSNGSSHGGSSGGSHGGGHH</sequence>
<keyword evidence="7" id="KW-1185">Reference proteome</keyword>
<dbReference type="RefSeq" id="WP_215917790.1">
    <property type="nucleotide sequence ID" value="NZ_JAHKNI010000004.1"/>
</dbReference>
<evidence type="ECO:0000313" key="6">
    <source>
        <dbReference type="EMBL" id="MBU3062923.1"/>
    </source>
</evidence>
<name>A0ABS6B106_9NOCA</name>
<feature type="compositionally biased region" description="Pro residues" evidence="5">
    <location>
        <begin position="502"/>
        <end position="516"/>
    </location>
</feature>
<keyword evidence="2 4" id="KW-0067">ATP-binding</keyword>
<feature type="compositionally biased region" description="Gly residues" evidence="5">
    <location>
        <begin position="604"/>
        <end position="633"/>
    </location>
</feature>
<dbReference type="Pfam" id="PF00012">
    <property type="entry name" value="HSP70"/>
    <property type="match status" value="1"/>
</dbReference>
<evidence type="ECO:0000256" key="4">
    <source>
        <dbReference type="RuleBase" id="RU003322"/>
    </source>
</evidence>
<keyword evidence="1 4" id="KW-0547">Nucleotide-binding</keyword>
<feature type="compositionally biased region" description="Low complexity" evidence="5">
    <location>
        <begin position="484"/>
        <end position="501"/>
    </location>
</feature>
<evidence type="ECO:0000256" key="5">
    <source>
        <dbReference type="SAM" id="MobiDB-lite"/>
    </source>
</evidence>
<evidence type="ECO:0000256" key="1">
    <source>
        <dbReference type="ARBA" id="ARBA00022741"/>
    </source>
</evidence>
<dbReference type="InterPro" id="IPR013126">
    <property type="entry name" value="Hsp_70_fam"/>
</dbReference>
<feature type="region of interest" description="Disordered" evidence="5">
    <location>
        <begin position="455"/>
        <end position="666"/>
    </location>
</feature>